<dbReference type="GO" id="GO:0003824">
    <property type="term" value="F:catalytic activity"/>
    <property type="evidence" value="ECO:0007669"/>
    <property type="project" value="InterPro"/>
</dbReference>
<dbReference type="AlphaFoldDB" id="A0A9X1RU35"/>
<dbReference type="GO" id="GO:0030151">
    <property type="term" value="F:molybdenum ion binding"/>
    <property type="evidence" value="ECO:0007669"/>
    <property type="project" value="InterPro"/>
</dbReference>
<evidence type="ECO:0000313" key="2">
    <source>
        <dbReference type="EMBL" id="MCG5074763.1"/>
    </source>
</evidence>
<organism evidence="2 3">
    <name type="scientific">Paraburkholderia tagetis</name>
    <dbReference type="NCBI Taxonomy" id="2913261"/>
    <lineage>
        <taxon>Bacteria</taxon>
        <taxon>Pseudomonadati</taxon>
        <taxon>Pseudomonadota</taxon>
        <taxon>Betaproteobacteria</taxon>
        <taxon>Burkholderiales</taxon>
        <taxon>Burkholderiaceae</taxon>
        <taxon>Paraburkholderia</taxon>
    </lineage>
</organism>
<name>A0A9X1RU35_9BURK</name>
<dbReference type="InterPro" id="IPR005303">
    <property type="entry name" value="MOCOS_middle"/>
</dbReference>
<dbReference type="Pfam" id="PF03476">
    <property type="entry name" value="MOSC_N"/>
    <property type="match status" value="1"/>
</dbReference>
<gene>
    <name evidence="2" type="ORF">L5014_15560</name>
</gene>
<sequence>MAIVRALFVYPVKSCGAIALDRARLEAKGLQWDRHWMVVDASGRFVSQREIAAMARIVPAFVEHGVRLTMTGADMPVVDMPVVDMPVDKPLFLPFAPRGNEARVRATVWKDTFEALDEGDEAAQWFSQALGVPLRLVRFAQDVTRLASKQWTNDEDVPTQFADGFPLLVTSEASLAELNARLAAKGAPPVPMSRFRPNIVVDGGDAFDEDFIDTLSIASEEGKEGESGTREVVLRFTKPCARCPITTIDQRTGERDGEWPAEPLDTLAAFRADPRVDGGLTFGQNAMVVAGAGECLAVGAQAQWEYRFEE</sequence>
<dbReference type="InterPro" id="IPR011037">
    <property type="entry name" value="Pyrv_Knase-like_insert_dom_sf"/>
</dbReference>
<dbReference type="SUPFAM" id="SSF141673">
    <property type="entry name" value="MOSC N-terminal domain-like"/>
    <property type="match status" value="1"/>
</dbReference>
<dbReference type="RefSeq" id="WP_238464624.1">
    <property type="nucleotide sequence ID" value="NZ_JAKLJA010000011.1"/>
</dbReference>
<dbReference type="Pfam" id="PF03473">
    <property type="entry name" value="MOSC"/>
    <property type="match status" value="1"/>
</dbReference>
<dbReference type="PANTHER" id="PTHR14237">
    <property type="entry name" value="MOLYBDOPTERIN COFACTOR SULFURASE MOSC"/>
    <property type="match status" value="1"/>
</dbReference>
<dbReference type="PANTHER" id="PTHR14237:SF19">
    <property type="entry name" value="MITOCHONDRIAL AMIDOXIME REDUCING COMPONENT 1"/>
    <property type="match status" value="1"/>
</dbReference>
<dbReference type="SUPFAM" id="SSF50800">
    <property type="entry name" value="PK beta-barrel domain-like"/>
    <property type="match status" value="1"/>
</dbReference>
<evidence type="ECO:0000259" key="1">
    <source>
        <dbReference type="PROSITE" id="PS51340"/>
    </source>
</evidence>
<dbReference type="GO" id="GO:0030170">
    <property type="term" value="F:pyridoxal phosphate binding"/>
    <property type="evidence" value="ECO:0007669"/>
    <property type="project" value="InterPro"/>
</dbReference>
<proteinExistence type="predicted"/>
<dbReference type="InterPro" id="IPR005302">
    <property type="entry name" value="MoCF_Sase_C"/>
</dbReference>
<protein>
    <submittedName>
        <fullName evidence="2">MOSC N-terminal beta barrel domain-containing protein</fullName>
    </submittedName>
</protein>
<evidence type="ECO:0000313" key="3">
    <source>
        <dbReference type="Proteomes" id="UP001139308"/>
    </source>
</evidence>
<keyword evidence="3" id="KW-1185">Reference proteome</keyword>
<dbReference type="PROSITE" id="PS51340">
    <property type="entry name" value="MOSC"/>
    <property type="match status" value="1"/>
</dbReference>
<dbReference type="Proteomes" id="UP001139308">
    <property type="component" value="Unassembled WGS sequence"/>
</dbReference>
<comment type="caution">
    <text evidence="2">The sequence shown here is derived from an EMBL/GenBank/DDBJ whole genome shotgun (WGS) entry which is preliminary data.</text>
</comment>
<dbReference type="EMBL" id="JAKLJA010000011">
    <property type="protein sequence ID" value="MCG5074763.1"/>
    <property type="molecule type" value="Genomic_DNA"/>
</dbReference>
<accession>A0A9X1RU35</accession>
<feature type="domain" description="MOSC" evidence="1">
    <location>
        <begin position="134"/>
        <end position="305"/>
    </location>
</feature>
<reference evidence="2" key="1">
    <citation type="submission" date="2022-01" db="EMBL/GenBank/DDBJ databases">
        <title>Genome sequence and assembly of Parabukholderia sp. RG36.</title>
        <authorList>
            <person name="Chhetri G."/>
        </authorList>
    </citation>
    <scope>NUCLEOTIDE SEQUENCE</scope>
    <source>
        <strain evidence="2">RG36</strain>
    </source>
</reference>